<comment type="subcellular location">
    <subcellularLocation>
        <location evidence="1">Nucleus</location>
    </subcellularLocation>
</comment>
<keyword evidence="2" id="KW-0539">Nucleus</keyword>
<organism evidence="4 5">
    <name type="scientific">Phytophthora boehmeriae</name>
    <dbReference type="NCBI Taxonomy" id="109152"/>
    <lineage>
        <taxon>Eukaryota</taxon>
        <taxon>Sar</taxon>
        <taxon>Stramenopiles</taxon>
        <taxon>Oomycota</taxon>
        <taxon>Peronosporomycetes</taxon>
        <taxon>Peronosporales</taxon>
        <taxon>Peronosporaceae</taxon>
        <taxon>Phytophthora</taxon>
    </lineage>
</organism>
<dbReference type="Pfam" id="PF16135">
    <property type="entry name" value="TDBD"/>
    <property type="match status" value="2"/>
</dbReference>
<dbReference type="OrthoDB" id="166811at2759"/>
<keyword evidence="5" id="KW-1185">Reference proteome</keyword>
<comment type="caution">
    <text evidence="4">The sequence shown here is derived from an EMBL/GenBank/DDBJ whole genome shotgun (WGS) entry which is preliminary data.</text>
</comment>
<evidence type="ECO:0000313" key="4">
    <source>
        <dbReference type="EMBL" id="KAG7396292.1"/>
    </source>
</evidence>
<sequence>MEVDGRSYHQESIPLQLNALTQHHKNLERQLHPNKSLVQCTTKTEEKQLKLANRKKTLQSVVAESNNADLQLQQSSKVLNVQQKHVEQAKGVLREPVAGPEQHELKGDELVASVRMREEANGHWLFPVMCSRTASLRESGIMKTGMFIWDPKKYGVIRCDCCEKVFSCGDFVHHTDSNLVKNPRSSDEDPTSFIFVQHRDGEQYTLLDKFRPAWRAYHSRQKAKRAIITTRTGHLMKQEAVFAAAPPIGTMTNSADAAAALRHDMERLQALALFKRPKIRNGQRSSDLRSMEFVARVVCLPPKYVLNMKDGSLADRVARSSMLGGNDVFPRKVGWLGFNRSLKTSRYVSCACCDKFFRFDEFVVHAGIPLSGGTKSRQFLYVVEREDESVLVPYNTFVPDMEFAAMNNALEFFLGELPLPTTNKWSTAALP</sequence>
<evidence type="ECO:0000256" key="2">
    <source>
        <dbReference type="ARBA" id="ARBA00023242"/>
    </source>
</evidence>
<dbReference type="InterPro" id="IPR032308">
    <property type="entry name" value="TDBD"/>
</dbReference>
<evidence type="ECO:0000256" key="1">
    <source>
        <dbReference type="ARBA" id="ARBA00004123"/>
    </source>
</evidence>
<evidence type="ECO:0000259" key="3">
    <source>
        <dbReference type="Pfam" id="PF16135"/>
    </source>
</evidence>
<dbReference type="GO" id="GO:0005634">
    <property type="term" value="C:nucleus"/>
    <property type="evidence" value="ECO:0007669"/>
    <property type="project" value="UniProtKB-SubCell"/>
</dbReference>
<reference evidence="4" key="1">
    <citation type="submission" date="2021-02" db="EMBL/GenBank/DDBJ databases">
        <authorList>
            <person name="Palmer J.M."/>
        </authorList>
    </citation>
    <scope>NUCLEOTIDE SEQUENCE</scope>
    <source>
        <strain evidence="4">SCRP23</strain>
    </source>
</reference>
<dbReference type="Proteomes" id="UP000693981">
    <property type="component" value="Unassembled WGS sequence"/>
</dbReference>
<feature type="domain" description="Tify" evidence="3">
    <location>
        <begin position="156"/>
        <end position="196"/>
    </location>
</feature>
<protein>
    <recommendedName>
        <fullName evidence="3">Tify domain-containing protein</fullName>
    </recommendedName>
</protein>
<proteinExistence type="predicted"/>
<evidence type="ECO:0000313" key="5">
    <source>
        <dbReference type="Proteomes" id="UP000693981"/>
    </source>
</evidence>
<dbReference type="AlphaFoldDB" id="A0A8T1WQJ6"/>
<name>A0A8T1WQJ6_9STRA</name>
<feature type="domain" description="Tify" evidence="3">
    <location>
        <begin position="345"/>
        <end position="368"/>
    </location>
</feature>
<accession>A0A8T1WQJ6</accession>
<dbReference type="EMBL" id="JAGDFL010000164">
    <property type="protein sequence ID" value="KAG7396292.1"/>
    <property type="molecule type" value="Genomic_DNA"/>
</dbReference>
<gene>
    <name evidence="4" type="ORF">PHYBOEH_002517</name>
</gene>